<dbReference type="AlphaFoldDB" id="A0A1V8RVU7"/>
<dbReference type="Proteomes" id="UP000191905">
    <property type="component" value="Unassembled WGS sequence"/>
</dbReference>
<gene>
    <name evidence="1" type="ORF">BFN67_10125</name>
</gene>
<evidence type="ECO:0000313" key="2">
    <source>
        <dbReference type="Proteomes" id="UP000191905"/>
    </source>
</evidence>
<keyword evidence="2" id="KW-1185">Reference proteome</keyword>
<dbReference type="EMBL" id="MDET01000002">
    <property type="protein sequence ID" value="OQM77139.1"/>
    <property type="molecule type" value="Genomic_DNA"/>
</dbReference>
<accession>A0A1V8RVU7</accession>
<protein>
    <recommendedName>
        <fullName evidence="3">DUF1127 domain-containing protein</fullName>
    </recommendedName>
</protein>
<evidence type="ECO:0008006" key="3">
    <source>
        <dbReference type="Google" id="ProtNLM"/>
    </source>
</evidence>
<comment type="caution">
    <text evidence="1">The sequence shown here is derived from an EMBL/GenBank/DDBJ whole genome shotgun (WGS) entry which is preliminary data.</text>
</comment>
<reference evidence="1 2" key="1">
    <citation type="journal article" date="2016" name="Int. J. Syst. Evol. Microbiol.">
        <title>Pseudaminobacter manganicus sp. nov., isolated from sludge of a manganese mine.</title>
        <authorList>
            <person name="Li J."/>
            <person name="Huang J."/>
            <person name="Liao S."/>
            <person name="Wang G."/>
        </authorList>
    </citation>
    <scope>NUCLEOTIDE SEQUENCE [LARGE SCALE GENOMIC DNA]</scope>
    <source>
        <strain evidence="1 2">JH-7</strain>
    </source>
</reference>
<name>A0A1V8RVU7_9HYPH</name>
<sequence>MTPPKDAPMSDFALHTPRCQPTGLRAAFRRLFTRKPDTLPVTELQPLPDRMLVDIGVDPRTVRRPSYEEASKLSLLERGWRGNDPRRSF</sequence>
<organism evidence="1 2">
    <name type="scientific">Manganibacter manganicus</name>
    <dbReference type="NCBI Taxonomy" id="1873176"/>
    <lineage>
        <taxon>Bacteria</taxon>
        <taxon>Pseudomonadati</taxon>
        <taxon>Pseudomonadota</taxon>
        <taxon>Alphaproteobacteria</taxon>
        <taxon>Hyphomicrobiales</taxon>
        <taxon>Phyllobacteriaceae</taxon>
        <taxon>Manganibacter</taxon>
    </lineage>
</organism>
<evidence type="ECO:0000313" key="1">
    <source>
        <dbReference type="EMBL" id="OQM77139.1"/>
    </source>
</evidence>
<proteinExistence type="predicted"/>